<dbReference type="PANTHER" id="PTHR15651:SF7">
    <property type="entry name" value="ARMADILLO REPEAT-CONTAINING PROTEIN 8"/>
    <property type="match status" value="1"/>
</dbReference>
<comment type="caution">
    <text evidence="7">The sequence shown here is derived from an EMBL/GenBank/DDBJ whole genome shotgun (WGS) entry which is preliminary data.</text>
</comment>
<feature type="compositionally biased region" description="Polar residues" evidence="6">
    <location>
        <begin position="788"/>
        <end position="797"/>
    </location>
</feature>
<dbReference type="GO" id="GO:0043161">
    <property type="term" value="P:proteasome-mediated ubiquitin-dependent protein catabolic process"/>
    <property type="evidence" value="ECO:0007669"/>
    <property type="project" value="TreeGrafter"/>
</dbReference>
<evidence type="ECO:0000256" key="4">
    <source>
        <dbReference type="ARBA" id="ARBA00022737"/>
    </source>
</evidence>
<accession>A0AAV5RW06</accession>
<comment type="subcellular location">
    <subcellularLocation>
        <location evidence="2">Cytoplasm</location>
    </subcellularLocation>
    <subcellularLocation>
        <location evidence="1">Nucleus</location>
    </subcellularLocation>
</comment>
<dbReference type="InterPro" id="IPR011989">
    <property type="entry name" value="ARM-like"/>
</dbReference>
<dbReference type="Gene3D" id="1.25.10.10">
    <property type="entry name" value="Leucine-rich Repeat Variant"/>
    <property type="match status" value="1"/>
</dbReference>
<keyword evidence="8" id="KW-1185">Reference proteome</keyword>
<dbReference type="GO" id="GO:0005634">
    <property type="term" value="C:nucleus"/>
    <property type="evidence" value="ECO:0007669"/>
    <property type="project" value="UniProtKB-SubCell"/>
</dbReference>
<proteinExistence type="predicted"/>
<keyword evidence="4" id="KW-0677">Repeat</keyword>
<dbReference type="InterPro" id="IPR038739">
    <property type="entry name" value="ARMC8/Vid28"/>
</dbReference>
<dbReference type="GO" id="GO:0005737">
    <property type="term" value="C:cytoplasm"/>
    <property type="evidence" value="ECO:0007669"/>
    <property type="project" value="UniProtKB-SubCell"/>
</dbReference>
<dbReference type="EMBL" id="BTGD01000005">
    <property type="protein sequence ID" value="GMM55532.1"/>
    <property type="molecule type" value="Genomic_DNA"/>
</dbReference>
<evidence type="ECO:0000313" key="7">
    <source>
        <dbReference type="EMBL" id="GMM55532.1"/>
    </source>
</evidence>
<dbReference type="GO" id="GO:0034657">
    <property type="term" value="C:GID complex"/>
    <property type="evidence" value="ECO:0007669"/>
    <property type="project" value="TreeGrafter"/>
</dbReference>
<dbReference type="SUPFAM" id="SSF48371">
    <property type="entry name" value="ARM repeat"/>
    <property type="match status" value="1"/>
</dbReference>
<evidence type="ECO:0000256" key="3">
    <source>
        <dbReference type="ARBA" id="ARBA00022490"/>
    </source>
</evidence>
<keyword evidence="5" id="KW-0539">Nucleus</keyword>
<evidence type="ECO:0000256" key="1">
    <source>
        <dbReference type="ARBA" id="ARBA00004123"/>
    </source>
</evidence>
<reference evidence="7 8" key="1">
    <citation type="journal article" date="2023" name="Elife">
        <title>Identification of key yeast species and microbe-microbe interactions impacting larval growth of Drosophila in the wild.</title>
        <authorList>
            <person name="Mure A."/>
            <person name="Sugiura Y."/>
            <person name="Maeda R."/>
            <person name="Honda K."/>
            <person name="Sakurai N."/>
            <person name="Takahashi Y."/>
            <person name="Watada M."/>
            <person name="Katoh T."/>
            <person name="Gotoh A."/>
            <person name="Gotoh Y."/>
            <person name="Taniguchi I."/>
            <person name="Nakamura K."/>
            <person name="Hayashi T."/>
            <person name="Katayama T."/>
            <person name="Uemura T."/>
            <person name="Hattori Y."/>
        </authorList>
    </citation>
    <scope>NUCLEOTIDE SEQUENCE [LARGE SCALE GENOMIC DNA]</scope>
    <source>
        <strain evidence="7 8">KH-74</strain>
    </source>
</reference>
<evidence type="ECO:0000256" key="5">
    <source>
        <dbReference type="ARBA" id="ARBA00023242"/>
    </source>
</evidence>
<organism evidence="7 8">
    <name type="scientific">Maudiozyma humilis</name>
    <name type="common">Sour dough yeast</name>
    <name type="synonym">Kazachstania humilis</name>
    <dbReference type="NCBI Taxonomy" id="51915"/>
    <lineage>
        <taxon>Eukaryota</taxon>
        <taxon>Fungi</taxon>
        <taxon>Dikarya</taxon>
        <taxon>Ascomycota</taxon>
        <taxon>Saccharomycotina</taxon>
        <taxon>Saccharomycetes</taxon>
        <taxon>Saccharomycetales</taxon>
        <taxon>Saccharomycetaceae</taxon>
        <taxon>Maudiozyma</taxon>
    </lineage>
</organism>
<evidence type="ECO:0000256" key="2">
    <source>
        <dbReference type="ARBA" id="ARBA00004496"/>
    </source>
</evidence>
<dbReference type="PANTHER" id="PTHR15651">
    <property type="entry name" value="ARMADILLO REPEAT-CONTAINING PROTEIN 8"/>
    <property type="match status" value="1"/>
</dbReference>
<dbReference type="InterPro" id="IPR000225">
    <property type="entry name" value="Armadillo"/>
</dbReference>
<dbReference type="AlphaFoldDB" id="A0AAV5RW06"/>
<gene>
    <name evidence="7" type="ORF">DAKH74_021480</name>
</gene>
<evidence type="ECO:0000256" key="6">
    <source>
        <dbReference type="SAM" id="MobiDB-lite"/>
    </source>
</evidence>
<keyword evidence="3" id="KW-0963">Cytoplasm</keyword>
<dbReference type="Proteomes" id="UP001377567">
    <property type="component" value="Unassembled WGS sequence"/>
</dbReference>
<dbReference type="SMART" id="SM00185">
    <property type="entry name" value="ARM"/>
    <property type="match status" value="2"/>
</dbReference>
<dbReference type="InterPro" id="IPR016024">
    <property type="entry name" value="ARM-type_fold"/>
</dbReference>
<sequence>MVAVCKNVLTGLGLISDEMELVSVLADPQNSVLDSLLGVSSRDDVGTQRLKLDNLLLLLSVERSLRENLQRELSVLIYRVFSEVKLYETLADNDVDVNATYLRVLNKCLDIRDVMEPIDISRHYESISLFFIDVVAELKYRVPQDPLEATLLIEMMRFLVIHQETTHIIDEPLRSAVKNMMQHCSNMYNYAIDFKFVIETKVTKGAASSDIPAYSLEGGNAVNQTYTVPKACVIENMYDREVIQYGLVLLTTTSPVHNYCYGSLAESLEFRVFVLSLLRQADVNLRCAALRFLIFPYIDNDNSVTTGPTSTLNDSKLRQFMPYLIKCFDSKLVPWWFDPFDNIMQLLEVFNKKRPLDNPIVTFLRDANLINGFMELFFVNLLNSDNSEESAKATTQLIRFFSCCAAFDERIRLTLLGNKRLVKQMKRDIQQHLGYLTDFSANKDIFAGINEDLPQLHNSQITFAWLQLLKSFSRSTSALRTTLRRNEILKELLGLVKFTSVILQTCYFAGRKFLQMEMDILGICQGCLCNFIVEFSTTDLNASDHDIVEMCAAILNDPLFNSKVPWRNLTRKMAFENINSDDVKTNTLWVVRHLMYNSQNNEKLDLLEKMSMDTLLDFINDPNWEVQQQCFQVLKNMTCNSRKVVNILLEHFRNVQYKINPHSGQSEAIGSSYLFEFLVRKIRLLDIHDNIQKKTLVAILYIIVNITAINEHKKQIVIEQDDVLEILHDILAEAPINNQSYGDSSELKLAVLWIIHNILWDPELMEYFEERHNNESNGSQISIAQENGSARSDNFPTEGSDMEQDQPETVNVNNVGSHSLQRDLPDTKAIERCGILRERGFYELVQEAAGNNDIGVRQKAAELLELMNNLSADRQI</sequence>
<feature type="region of interest" description="Disordered" evidence="6">
    <location>
        <begin position="788"/>
        <end position="807"/>
    </location>
</feature>
<protein>
    <submittedName>
        <fullName evidence="7">Glucose-induced degradation complex subunit</fullName>
    </submittedName>
</protein>
<evidence type="ECO:0000313" key="8">
    <source>
        <dbReference type="Proteomes" id="UP001377567"/>
    </source>
</evidence>
<name>A0AAV5RW06_MAUHU</name>